<geneLocation type="plasmid" evidence="2">
    <name>pcc1</name>
</geneLocation>
<dbReference type="KEGG" id="elux:BTN50_1673"/>
<dbReference type="AlphaFoldDB" id="A0A291BAR6"/>
<protein>
    <submittedName>
        <fullName evidence="1">Uncharacterized protein</fullName>
    </submittedName>
</protein>
<dbReference type="Proteomes" id="UP000218160">
    <property type="component" value="Plasmid pCC1"/>
</dbReference>
<reference evidence="2" key="1">
    <citation type="submission" date="2017-04" db="EMBL/GenBank/DDBJ databases">
        <title>Genome evolution of the luminous symbionts of deep sea anglerfish.</title>
        <authorList>
            <person name="Hendry T.A."/>
        </authorList>
    </citation>
    <scope>NUCLEOTIDE SEQUENCE [LARGE SCALE GENOMIC DNA]</scope>
    <source>
        <plasmid evidence="2">pcc1</plasmid>
    </source>
</reference>
<evidence type="ECO:0000313" key="1">
    <source>
        <dbReference type="EMBL" id="ATF10109.1"/>
    </source>
</evidence>
<proteinExistence type="predicted"/>
<accession>A0A291BAR6</accession>
<gene>
    <name evidence="1" type="ORF">BTN50_1673</name>
</gene>
<name>A0A291BAR6_9GAMM</name>
<dbReference type="EMBL" id="CP020661">
    <property type="protein sequence ID" value="ATF10109.1"/>
    <property type="molecule type" value="Genomic_DNA"/>
</dbReference>
<evidence type="ECO:0000313" key="2">
    <source>
        <dbReference type="Proteomes" id="UP000218160"/>
    </source>
</evidence>
<organism evidence="1 2">
    <name type="scientific">Candidatus Enterovibrio altilux</name>
    <dbReference type="NCBI Taxonomy" id="1927128"/>
    <lineage>
        <taxon>Bacteria</taxon>
        <taxon>Pseudomonadati</taxon>
        <taxon>Pseudomonadota</taxon>
        <taxon>Gammaproteobacteria</taxon>
        <taxon>Vibrionales</taxon>
        <taxon>Vibrionaceae</taxon>
        <taxon>Enterovibrio</taxon>
    </lineage>
</organism>
<keyword evidence="1" id="KW-0614">Plasmid</keyword>
<keyword evidence="2" id="KW-1185">Reference proteome</keyword>
<sequence length="37" mass="4251">MGGFQSYSYLAMSDSSHGQNIFLMPLRGLHRFNNLIF</sequence>